<sequence>MSVISIGLVLQVNGAVVKKTISNAAAVRICVCSDLVYMAVSIAVAALIKFPIPFGWVLMVGPYISIFSTNTALSIGISKLKQSPVLQKQLFTLLMIVLAQGLVAIAYPIFNAIFIRLSGITQTVFVFVMPMIKFTTKQIIASSAKSLHEYVGPTVVFSVDVFNVFYVAICMQMATSTTTALIFIASESFHVVLALRDIFHHQTAVLAGTRESWTLFHSEYVLLAEYIEFVLPVLYSLYLSALFHLPVAAYYPHTESLTEQKLAQTVASNLVFAAVEFVAFVGLVVVLKRKFRFSPLYQLALVLEAQFCTIQGHLIVWNFYILHLRLKHYGVDFDAPFT</sequence>
<dbReference type="OMA" id="ICMQMAT"/>
<feature type="transmembrane region" description="Helical" evidence="1">
    <location>
        <begin position="25"/>
        <end position="48"/>
    </location>
</feature>
<keyword evidence="1" id="KW-0472">Membrane</keyword>
<dbReference type="AlphaFoldDB" id="G5A1Y5"/>
<feature type="transmembrane region" description="Helical" evidence="1">
    <location>
        <begin position="155"/>
        <end position="174"/>
    </location>
</feature>
<keyword evidence="1" id="KW-0812">Transmembrane</keyword>
<dbReference type="EMBL" id="JH159158">
    <property type="protein sequence ID" value="EGZ10933.1"/>
    <property type="molecule type" value="Genomic_DNA"/>
</dbReference>
<feature type="transmembrane region" description="Helical" evidence="1">
    <location>
        <begin position="220"/>
        <end position="246"/>
    </location>
</feature>
<feature type="transmembrane region" description="Helical" evidence="1">
    <location>
        <begin position="113"/>
        <end position="134"/>
    </location>
</feature>
<feature type="transmembrane region" description="Helical" evidence="1">
    <location>
        <begin position="299"/>
        <end position="320"/>
    </location>
</feature>
<protein>
    <submittedName>
        <fullName evidence="2">Uncharacterized protein</fullName>
    </submittedName>
</protein>
<dbReference type="InParanoid" id="G5A1Y5"/>
<dbReference type="GeneID" id="20647432"/>
<proteinExistence type="predicted"/>
<dbReference type="RefSeq" id="XP_009533678.1">
    <property type="nucleotide sequence ID" value="XM_009535383.1"/>
</dbReference>
<gene>
    <name evidence="2" type="ORF">PHYSODRAFT_337698</name>
</gene>
<accession>G5A1Y5</accession>
<feature type="transmembrane region" description="Helical" evidence="1">
    <location>
        <begin position="54"/>
        <end position="78"/>
    </location>
</feature>
<reference evidence="2 3" key="1">
    <citation type="journal article" date="2006" name="Science">
        <title>Phytophthora genome sequences uncover evolutionary origins and mechanisms of pathogenesis.</title>
        <authorList>
            <person name="Tyler B.M."/>
            <person name="Tripathy S."/>
            <person name="Zhang X."/>
            <person name="Dehal P."/>
            <person name="Jiang R.H."/>
            <person name="Aerts A."/>
            <person name="Arredondo F.D."/>
            <person name="Baxter L."/>
            <person name="Bensasson D."/>
            <person name="Beynon J.L."/>
            <person name="Chapman J."/>
            <person name="Damasceno C.M."/>
            <person name="Dorrance A.E."/>
            <person name="Dou D."/>
            <person name="Dickerman A.W."/>
            <person name="Dubchak I.L."/>
            <person name="Garbelotto M."/>
            <person name="Gijzen M."/>
            <person name="Gordon S.G."/>
            <person name="Govers F."/>
            <person name="Grunwald N.J."/>
            <person name="Huang W."/>
            <person name="Ivors K.L."/>
            <person name="Jones R.W."/>
            <person name="Kamoun S."/>
            <person name="Krampis K."/>
            <person name="Lamour K.H."/>
            <person name="Lee M.K."/>
            <person name="McDonald W.H."/>
            <person name="Medina M."/>
            <person name="Meijer H.J."/>
            <person name="Nordberg E.K."/>
            <person name="Maclean D.J."/>
            <person name="Ospina-Giraldo M.D."/>
            <person name="Morris P.F."/>
            <person name="Phuntumart V."/>
            <person name="Putnam N.H."/>
            <person name="Rash S."/>
            <person name="Rose J.K."/>
            <person name="Sakihama Y."/>
            <person name="Salamov A.A."/>
            <person name="Savidor A."/>
            <person name="Scheuring C.F."/>
            <person name="Smith B.M."/>
            <person name="Sobral B.W."/>
            <person name="Terry A."/>
            <person name="Torto-Alalibo T.A."/>
            <person name="Win J."/>
            <person name="Xu Z."/>
            <person name="Zhang H."/>
            <person name="Grigoriev I.V."/>
            <person name="Rokhsar D.S."/>
            <person name="Boore J.L."/>
        </authorList>
    </citation>
    <scope>NUCLEOTIDE SEQUENCE [LARGE SCALE GENOMIC DNA]</scope>
    <source>
        <strain evidence="2 3">P6497</strain>
    </source>
</reference>
<evidence type="ECO:0000256" key="1">
    <source>
        <dbReference type="SAM" id="Phobius"/>
    </source>
</evidence>
<dbReference type="KEGG" id="psoj:PHYSODRAFT_337698"/>
<keyword evidence="3" id="KW-1185">Reference proteome</keyword>
<organism evidence="2 3">
    <name type="scientific">Phytophthora sojae (strain P6497)</name>
    <name type="common">Soybean stem and root rot agent</name>
    <name type="synonym">Phytophthora megasperma f. sp. glycines</name>
    <dbReference type="NCBI Taxonomy" id="1094619"/>
    <lineage>
        <taxon>Eukaryota</taxon>
        <taxon>Sar</taxon>
        <taxon>Stramenopiles</taxon>
        <taxon>Oomycota</taxon>
        <taxon>Peronosporomycetes</taxon>
        <taxon>Peronosporales</taxon>
        <taxon>Peronosporaceae</taxon>
        <taxon>Phytophthora</taxon>
    </lineage>
</organism>
<keyword evidence="1" id="KW-1133">Transmembrane helix</keyword>
<feature type="transmembrane region" description="Helical" evidence="1">
    <location>
        <begin position="266"/>
        <end position="287"/>
    </location>
</feature>
<evidence type="ECO:0000313" key="3">
    <source>
        <dbReference type="Proteomes" id="UP000002640"/>
    </source>
</evidence>
<feature type="transmembrane region" description="Helical" evidence="1">
    <location>
        <begin position="180"/>
        <end position="199"/>
    </location>
</feature>
<feature type="transmembrane region" description="Helical" evidence="1">
    <location>
        <begin position="90"/>
        <end position="107"/>
    </location>
</feature>
<dbReference type="Proteomes" id="UP000002640">
    <property type="component" value="Unassembled WGS sequence"/>
</dbReference>
<name>G5A1Y5_PHYSP</name>
<evidence type="ECO:0000313" key="2">
    <source>
        <dbReference type="EMBL" id="EGZ10933.1"/>
    </source>
</evidence>